<accession>A0A5D0M9M0</accession>
<evidence type="ECO:0000256" key="1">
    <source>
        <dbReference type="SAM" id="SignalP"/>
    </source>
</evidence>
<gene>
    <name evidence="2" type="ORF">FXF47_09070</name>
</gene>
<dbReference type="EMBL" id="VSIX01000134">
    <property type="protein sequence ID" value="TYB30464.1"/>
    <property type="molecule type" value="Genomic_DNA"/>
</dbReference>
<feature type="chain" id="PRO_5022940418" description="Fibronectin type III domain-containing protein" evidence="1">
    <location>
        <begin position="21"/>
        <end position="301"/>
    </location>
</feature>
<feature type="signal peptide" evidence="1">
    <location>
        <begin position="1"/>
        <end position="20"/>
    </location>
</feature>
<keyword evidence="3" id="KW-1185">Reference proteome</keyword>
<dbReference type="AlphaFoldDB" id="A0A5D0M9M0"/>
<evidence type="ECO:0008006" key="4">
    <source>
        <dbReference type="Google" id="ProtNLM"/>
    </source>
</evidence>
<sequence>MKKMFLGLMVLFLIFFIGCGSDDSSGPNLYDEQIAYIFLMQDYNTTSEIYEIDGLWGMIPDMNTLIEGDNYKIFNYEFNEFRKYYEFVSGLSIDSSDWTSTEYNNVNSAFKNSSTISIEINTNIGKLAGEVDKITSVAENVLVNGSSPASLTLNKNSDMTVTWDYSFSPPEYVYLYIYYDWWNDDGSANYENITLVETILNGSTESYTVSGDLLNEDGYVTIRITPINGSIVLSGEEIVSRTPNLTGDGSGYFFTMGDTYHINDITVGNYPITSLVDSHNLDEVNAKNSFIEMIINNLNYR</sequence>
<evidence type="ECO:0000313" key="2">
    <source>
        <dbReference type="EMBL" id="TYB30464.1"/>
    </source>
</evidence>
<proteinExistence type="predicted"/>
<dbReference type="Proteomes" id="UP000324143">
    <property type="component" value="Unassembled WGS sequence"/>
</dbReference>
<comment type="caution">
    <text evidence="2">The sequence shown here is derived from an EMBL/GenBank/DDBJ whole genome shotgun (WGS) entry which is preliminary data.</text>
</comment>
<evidence type="ECO:0000313" key="3">
    <source>
        <dbReference type="Proteomes" id="UP000324143"/>
    </source>
</evidence>
<name>A0A5D0M9M0_9BACT</name>
<keyword evidence="1" id="KW-0732">Signal</keyword>
<organism evidence="2 3">
    <name type="scientific">Candidatus Mcinerneyibacterium aminivorans</name>
    <dbReference type="NCBI Taxonomy" id="2703815"/>
    <lineage>
        <taxon>Bacteria</taxon>
        <taxon>Candidatus Macinerneyibacteriota</taxon>
        <taxon>Candidatus Mcinerneyibacteria</taxon>
        <taxon>Candidatus Mcinerneyibacteriales</taxon>
        <taxon>Candidatus Mcinerneyibacteriaceae</taxon>
        <taxon>Candidatus Mcinerneyibacterium</taxon>
    </lineage>
</organism>
<dbReference type="PROSITE" id="PS51257">
    <property type="entry name" value="PROKAR_LIPOPROTEIN"/>
    <property type="match status" value="1"/>
</dbReference>
<reference evidence="2" key="1">
    <citation type="submission" date="2019-08" db="EMBL/GenBank/DDBJ databases">
        <title>Genomic characterization of a novel candidate phylum (ARYD3) from a high temperature, high salinity tertiary oil reservoir in north central Oklahoma, USA.</title>
        <authorList>
            <person name="Youssef N.H."/>
            <person name="Yadav A."/>
            <person name="Elshahed M.S."/>
        </authorList>
    </citation>
    <scope>NUCLEOTIDE SEQUENCE [LARGE SCALE GENOMIC DNA]</scope>
    <source>
        <strain evidence="2">ARYD3</strain>
    </source>
</reference>
<protein>
    <recommendedName>
        <fullName evidence="4">Fibronectin type III domain-containing protein</fullName>
    </recommendedName>
</protein>